<accession>A0AAD3D9I7</accession>
<sequence length="1178" mass="134493">MDTTQHCKNSSLTLEASGHMCEEPTVISNHLYKNNGRRVILPPTGSPTGDSFISGISIIMLLYFFLMLRSSASPFLNPRSEARKAAASSFYFGLSCTLYIWVIASTLLTILPHFSAHYNNGVTAAALFFPMFFASIGTQLCGRFIIRSFFYCLLKGGFYMSRDEGDKANVKKKIPKMIPFYKPFRKMAKSSAFLSIAISILYAHCWSRTLELFRIRKEDKAGAICRVFFTPFSRNNNGGADEISIWIIWAFFILILVGSFAQDEVNGLHCQAENTGFVTRGIPFRNNKSPRKKSITDEDIDYSSDDSILSGSKPIANDFKNATKENGFFKRSAPCVEKPKDTEAMVPWLSLFAAHSLLDIIISFKFFLGRVDARVTQVGVKQTLVDYSTGKENGSKKSMSFLRKKYPGCIYDYSSKGEKGEFWFDFMADCGDGFNSSYQISRLLAQPDIAVTKNDQKLLLPRGEFLVIGGDLAYPSPTEESFEKRLFRTFEDAMSPPPSYRRKKIATDKQNISSLIKGWDESECFDEDRDADEIHDIYKGPSTFIVPGNHDWYDGLCTFTRFILHRDFLGGWLMPQQRSYFAIHLPQGWWIFGLDYGLSSDIDIEQYKFFVDIADNIIGDEDSVILVNHEPHWVTDFEFGKSGKDSSEQNVHELCEHHLRGKVRCRLAGDLHHYTRHVPVSPKKKSAGSLRSLSLSRVSKSNHESRSLNDPSHQRIGRGRKREIIKPFFEDNKPELIVSGGGGAFLHGTNAFDRNIKVGPNDYDYKRVAAFPNEIVSAYFGWFNCFNFRERGWRCDLIFMATYFSIIWSLFPLCGIYDDYEKFNPQHEILLAIMWLFKSVGYLVMRIFSQERVSLLAVVFCFMVTFLLQPPGRHIKPIQRYTLVIFHGLAHIFTAISCLLFLQVVSEWAVKENIVSLNSSYDHSQGLQTNLAVSIYDEYKEHFYPFLRNMTHTDSSALQGEYKTAYITILAKHLKSLVDLGNSCWDFLFSNFPLLKTTLRLFDLPSLVAKNHNDMCSQLCNDGVECLFAHDSGKFYSISRASYLPYSIALSLYYIFIAIPIAGTIFGTWLTLTLNVFKSQCDLAFSSLHIEHYKNFVRMRIGTDGDLQVFAIGLRKVPTDWQKNPEYKDERSKTKCISPSWAQESPSKWIPFPHQSVKSQEPHVIDYVSIPKRRIIKK</sequence>
<feature type="transmembrane region" description="Helical" evidence="2">
    <location>
        <begin position="853"/>
        <end position="869"/>
    </location>
</feature>
<evidence type="ECO:0008006" key="5">
    <source>
        <dbReference type="Google" id="ProtNLM"/>
    </source>
</evidence>
<dbReference type="Proteomes" id="UP001054902">
    <property type="component" value="Unassembled WGS sequence"/>
</dbReference>
<dbReference type="PANTHER" id="PTHR34211:SF3">
    <property type="entry name" value="CALCINEURIN-LIKE METALLO-PHOSPHOESTERASE SUPERFAMILY PROTEIN"/>
    <property type="match status" value="1"/>
</dbReference>
<dbReference type="Gene3D" id="3.60.21.10">
    <property type="match status" value="1"/>
</dbReference>
<feature type="transmembrane region" description="Helical" evidence="2">
    <location>
        <begin position="243"/>
        <end position="261"/>
    </location>
</feature>
<proteinExistence type="predicted"/>
<dbReference type="EMBL" id="BLLK01000069">
    <property type="protein sequence ID" value="GFH60417.1"/>
    <property type="molecule type" value="Genomic_DNA"/>
</dbReference>
<comment type="caution">
    <text evidence="3">The sequence shown here is derived from an EMBL/GenBank/DDBJ whole genome shotgun (WGS) entry which is preliminary data.</text>
</comment>
<feature type="transmembrane region" description="Helical" evidence="2">
    <location>
        <begin position="123"/>
        <end position="146"/>
    </location>
</feature>
<evidence type="ECO:0000256" key="2">
    <source>
        <dbReference type="SAM" id="Phobius"/>
    </source>
</evidence>
<feature type="transmembrane region" description="Helical" evidence="2">
    <location>
        <begin position="1052"/>
        <end position="1077"/>
    </location>
</feature>
<dbReference type="AlphaFoldDB" id="A0AAD3D9I7"/>
<evidence type="ECO:0000313" key="4">
    <source>
        <dbReference type="Proteomes" id="UP001054902"/>
    </source>
</evidence>
<dbReference type="PANTHER" id="PTHR34211">
    <property type="entry name" value="CALCINEURIN-LIKE METALLO-PHOSPHOESTERASE SUPERFAMILY PROTEIN"/>
    <property type="match status" value="1"/>
</dbReference>
<dbReference type="InterPro" id="IPR029052">
    <property type="entry name" value="Metallo-depent_PP-like"/>
</dbReference>
<keyword evidence="4" id="KW-1185">Reference proteome</keyword>
<keyword evidence="2" id="KW-0472">Membrane</keyword>
<reference evidence="3 4" key="1">
    <citation type="journal article" date="2021" name="Sci. Rep.">
        <title>The genome of the diatom Chaetoceros tenuissimus carries an ancient integrated fragment of an extant virus.</title>
        <authorList>
            <person name="Hongo Y."/>
            <person name="Kimura K."/>
            <person name="Takaki Y."/>
            <person name="Yoshida Y."/>
            <person name="Baba S."/>
            <person name="Kobayashi G."/>
            <person name="Nagasaki K."/>
            <person name="Hano T."/>
            <person name="Tomaru Y."/>
        </authorList>
    </citation>
    <scope>NUCLEOTIDE SEQUENCE [LARGE SCALE GENOMIC DNA]</scope>
    <source>
        <strain evidence="3 4">NIES-3715</strain>
    </source>
</reference>
<keyword evidence="2" id="KW-1133">Transmembrane helix</keyword>
<name>A0AAD3D9I7_9STRA</name>
<feature type="transmembrane region" description="Helical" evidence="2">
    <location>
        <begin position="829"/>
        <end position="847"/>
    </location>
</feature>
<evidence type="ECO:0000256" key="1">
    <source>
        <dbReference type="SAM" id="MobiDB-lite"/>
    </source>
</evidence>
<feature type="transmembrane region" description="Helical" evidence="2">
    <location>
        <begin position="89"/>
        <end position="111"/>
    </location>
</feature>
<keyword evidence="2" id="KW-0812">Transmembrane</keyword>
<feature type="region of interest" description="Disordered" evidence="1">
    <location>
        <begin position="678"/>
        <end position="716"/>
    </location>
</feature>
<dbReference type="SUPFAM" id="SSF56300">
    <property type="entry name" value="Metallo-dependent phosphatases"/>
    <property type="match status" value="1"/>
</dbReference>
<evidence type="ECO:0000313" key="3">
    <source>
        <dbReference type="EMBL" id="GFH60417.1"/>
    </source>
</evidence>
<feature type="transmembrane region" description="Helical" evidence="2">
    <location>
        <begin position="51"/>
        <end position="68"/>
    </location>
</feature>
<gene>
    <name evidence="3" type="ORF">CTEN210_16893</name>
</gene>
<protein>
    <recommendedName>
        <fullName evidence="5">Calcineurin-like phosphoesterase domain-containing protein</fullName>
    </recommendedName>
</protein>
<feature type="transmembrane region" description="Helical" evidence="2">
    <location>
        <begin position="881"/>
        <end position="902"/>
    </location>
</feature>
<organism evidence="3 4">
    <name type="scientific">Chaetoceros tenuissimus</name>
    <dbReference type="NCBI Taxonomy" id="426638"/>
    <lineage>
        <taxon>Eukaryota</taxon>
        <taxon>Sar</taxon>
        <taxon>Stramenopiles</taxon>
        <taxon>Ochrophyta</taxon>
        <taxon>Bacillariophyta</taxon>
        <taxon>Coscinodiscophyceae</taxon>
        <taxon>Chaetocerotophycidae</taxon>
        <taxon>Chaetocerotales</taxon>
        <taxon>Chaetocerotaceae</taxon>
        <taxon>Chaetoceros</taxon>
    </lineage>
</organism>
<feature type="compositionally biased region" description="Low complexity" evidence="1">
    <location>
        <begin position="687"/>
        <end position="699"/>
    </location>
</feature>
<feature type="transmembrane region" description="Helical" evidence="2">
    <location>
        <begin position="797"/>
        <end position="817"/>
    </location>
</feature>